<protein>
    <submittedName>
        <fullName evidence="1">Uncharacterized protein</fullName>
    </submittedName>
</protein>
<evidence type="ECO:0000313" key="1">
    <source>
        <dbReference type="EMBL" id="CAH0997674.1"/>
    </source>
</evidence>
<dbReference type="Proteomes" id="UP000837932">
    <property type="component" value="Unassembled WGS sequence"/>
</dbReference>
<accession>A0ABN8F1F9</accession>
<sequence>MKANKFYLLILVVFLFQFGGFSSFAQVGIKLGTGTTFGTKTPSAVLDLGTGIQGLLLPKVALTSKTSQSPLVGASFAAAAPAGMTVYNTATAGTSPNNVTAGIYYSDGMKWNRNEEIFASNGLIKDVENIELGGSLTKHTTIEENGFNFILKPSTTASGMTFAAGNNTANNRIYMPSDGLEIQSNEVTPSTKPIIQVMNSTNEKFRVQSDGKVGIGTETPTNLLHINGGAEGVETVLLNLQVNAGSAVTSGTGAAIRLSPTNAINERGVELAAVNQGANAIDLVFRTTSAVNNFLERMKITSTGQVGINTNPTNIVSTSTVQSPGPTSILHVNGTIAVTTGATTANSVILSSTNVTLPTASTCSGRIYMIRNTGTVAISVTSIIAYNSTTPAVYSLSAVEGAITVVSNGTNWYRIQ</sequence>
<gene>
    <name evidence="1" type="ORF">EMA8858_03808</name>
</gene>
<organism evidence="1 2">
    <name type="scientific">Emticicia aquatica</name>
    <dbReference type="NCBI Taxonomy" id="1681835"/>
    <lineage>
        <taxon>Bacteria</taxon>
        <taxon>Pseudomonadati</taxon>
        <taxon>Bacteroidota</taxon>
        <taxon>Cytophagia</taxon>
        <taxon>Cytophagales</taxon>
        <taxon>Leadbetterellaceae</taxon>
        <taxon>Emticicia</taxon>
    </lineage>
</organism>
<reference evidence="1" key="1">
    <citation type="submission" date="2021-12" db="EMBL/GenBank/DDBJ databases">
        <authorList>
            <person name="Rodrigo-Torres L."/>
            <person name="Arahal R. D."/>
            <person name="Lucena T."/>
        </authorList>
    </citation>
    <scope>NUCLEOTIDE SEQUENCE</scope>
    <source>
        <strain evidence="1">CECT 8858</strain>
    </source>
</reference>
<keyword evidence="2" id="KW-1185">Reference proteome</keyword>
<comment type="caution">
    <text evidence="1">The sequence shown here is derived from an EMBL/GenBank/DDBJ whole genome shotgun (WGS) entry which is preliminary data.</text>
</comment>
<evidence type="ECO:0000313" key="2">
    <source>
        <dbReference type="Proteomes" id="UP000837932"/>
    </source>
</evidence>
<dbReference type="RefSeq" id="WP_238808485.1">
    <property type="nucleotide sequence ID" value="NZ_CAKLPY010000005.1"/>
</dbReference>
<proteinExistence type="predicted"/>
<name>A0ABN8F1F9_9BACT</name>
<dbReference type="EMBL" id="CAKLPY010000005">
    <property type="protein sequence ID" value="CAH0997674.1"/>
    <property type="molecule type" value="Genomic_DNA"/>
</dbReference>